<feature type="transmembrane region" description="Helical" evidence="8">
    <location>
        <begin position="84"/>
        <end position="103"/>
    </location>
</feature>
<evidence type="ECO:0000256" key="1">
    <source>
        <dbReference type="ARBA" id="ARBA00004141"/>
    </source>
</evidence>
<dbReference type="AlphaFoldDB" id="A0A401Q866"/>
<keyword evidence="2 8" id="KW-0813">Transport</keyword>
<keyword evidence="7" id="KW-0325">Glycoprotein</keyword>
<dbReference type="GO" id="GO:0015501">
    <property type="term" value="F:glutamate:sodium symporter activity"/>
    <property type="evidence" value="ECO:0007669"/>
    <property type="project" value="TreeGrafter"/>
</dbReference>
<dbReference type="InterPro" id="IPR018107">
    <property type="entry name" value="Na-dicarboxylate_symporter_CS"/>
</dbReference>
<dbReference type="PROSITE" id="PS00714">
    <property type="entry name" value="NA_DICARBOXYL_SYMP_2"/>
    <property type="match status" value="1"/>
</dbReference>
<dbReference type="PANTHER" id="PTHR11958">
    <property type="entry name" value="SODIUM/DICARBOXYLATE SYMPORTER-RELATED"/>
    <property type="match status" value="1"/>
</dbReference>
<dbReference type="SUPFAM" id="SSF118215">
    <property type="entry name" value="Proton glutamate symport protein"/>
    <property type="match status" value="1"/>
</dbReference>
<evidence type="ECO:0000256" key="3">
    <source>
        <dbReference type="ARBA" id="ARBA00022692"/>
    </source>
</evidence>
<comment type="caution">
    <text evidence="8">Lacks conserved residue(s) required for the propagation of feature annotation.</text>
</comment>
<feature type="non-terminal residue" evidence="9">
    <location>
        <position position="1"/>
    </location>
</feature>
<keyword evidence="4 8" id="KW-0769">Symport</keyword>
<dbReference type="OrthoDB" id="5877963at2759"/>
<dbReference type="GO" id="GO:0098712">
    <property type="term" value="P:L-glutamate import across plasma membrane"/>
    <property type="evidence" value="ECO:0007669"/>
    <property type="project" value="TreeGrafter"/>
</dbReference>
<evidence type="ECO:0000313" key="9">
    <source>
        <dbReference type="EMBL" id="GCB81563.1"/>
    </source>
</evidence>
<dbReference type="InterPro" id="IPR036458">
    <property type="entry name" value="Na:dicarbo_symporter_sf"/>
</dbReference>
<evidence type="ECO:0000256" key="6">
    <source>
        <dbReference type="ARBA" id="ARBA00023136"/>
    </source>
</evidence>
<evidence type="ECO:0000256" key="7">
    <source>
        <dbReference type="ARBA" id="ARBA00023180"/>
    </source>
</evidence>
<keyword evidence="5 8" id="KW-1133">Transmembrane helix</keyword>
<gene>
    <name evidence="9" type="ORF">scyTo_0021421</name>
</gene>
<accession>A0A401Q866</accession>
<dbReference type="PANTHER" id="PTHR11958:SF99">
    <property type="entry name" value="SODIUM-DEPENDENT EXCITATORY AMINO ACID TRANSPORTER GLT-6-RELATED"/>
    <property type="match status" value="1"/>
</dbReference>
<dbReference type="Gene3D" id="1.10.3860.10">
    <property type="entry name" value="Sodium:dicarboxylate symporter"/>
    <property type="match status" value="1"/>
</dbReference>
<evidence type="ECO:0000256" key="8">
    <source>
        <dbReference type="RuleBase" id="RU361216"/>
    </source>
</evidence>
<dbReference type="STRING" id="75743.A0A401Q866"/>
<dbReference type="GO" id="GO:0070778">
    <property type="term" value="P:L-aspartate transmembrane transport"/>
    <property type="evidence" value="ECO:0007669"/>
    <property type="project" value="TreeGrafter"/>
</dbReference>
<protein>
    <recommendedName>
        <fullName evidence="8">Amino acid transporter</fullName>
    </recommendedName>
</protein>
<feature type="transmembrane region" description="Helical" evidence="8">
    <location>
        <begin position="118"/>
        <end position="136"/>
    </location>
</feature>
<evidence type="ECO:0000313" key="10">
    <source>
        <dbReference type="Proteomes" id="UP000288216"/>
    </source>
</evidence>
<evidence type="ECO:0000256" key="5">
    <source>
        <dbReference type="ARBA" id="ARBA00022989"/>
    </source>
</evidence>
<dbReference type="Pfam" id="PF00375">
    <property type="entry name" value="SDF"/>
    <property type="match status" value="1"/>
</dbReference>
<name>A0A401Q866_SCYTO</name>
<reference evidence="9 10" key="1">
    <citation type="journal article" date="2018" name="Nat. Ecol. Evol.">
        <title>Shark genomes provide insights into elasmobranch evolution and the origin of vertebrates.</title>
        <authorList>
            <person name="Hara Y"/>
            <person name="Yamaguchi K"/>
            <person name="Onimaru K"/>
            <person name="Kadota M"/>
            <person name="Koyanagi M"/>
            <person name="Keeley SD"/>
            <person name="Tatsumi K"/>
            <person name="Tanaka K"/>
            <person name="Motone F"/>
            <person name="Kageyama Y"/>
            <person name="Nozu R"/>
            <person name="Adachi N"/>
            <person name="Nishimura O"/>
            <person name="Nakagawa R"/>
            <person name="Tanegashima C"/>
            <person name="Kiyatake I"/>
            <person name="Matsumoto R"/>
            <person name="Murakumo K"/>
            <person name="Nishida K"/>
            <person name="Terakita A"/>
            <person name="Kuratani S"/>
            <person name="Sato K"/>
            <person name="Hyodo S Kuraku.S."/>
        </authorList>
    </citation>
    <scope>NUCLEOTIDE SEQUENCE [LARGE SCALE GENOMIC DNA]</scope>
</reference>
<dbReference type="GO" id="GO:0005886">
    <property type="term" value="C:plasma membrane"/>
    <property type="evidence" value="ECO:0007669"/>
    <property type="project" value="TreeGrafter"/>
</dbReference>
<keyword evidence="6 8" id="KW-0472">Membrane</keyword>
<dbReference type="InterPro" id="IPR001991">
    <property type="entry name" value="Na-dicarboxylate_symporter"/>
</dbReference>
<organism evidence="9 10">
    <name type="scientific">Scyliorhinus torazame</name>
    <name type="common">Cloudy catshark</name>
    <name type="synonym">Catulus torazame</name>
    <dbReference type="NCBI Taxonomy" id="75743"/>
    <lineage>
        <taxon>Eukaryota</taxon>
        <taxon>Metazoa</taxon>
        <taxon>Chordata</taxon>
        <taxon>Craniata</taxon>
        <taxon>Vertebrata</taxon>
        <taxon>Chondrichthyes</taxon>
        <taxon>Elasmobranchii</taxon>
        <taxon>Galeomorphii</taxon>
        <taxon>Galeoidea</taxon>
        <taxon>Carcharhiniformes</taxon>
        <taxon>Scyliorhinidae</taxon>
        <taxon>Scyliorhinus</taxon>
    </lineage>
</organism>
<dbReference type="GO" id="GO:0015175">
    <property type="term" value="F:neutral L-amino acid transmembrane transporter activity"/>
    <property type="evidence" value="ECO:0007669"/>
    <property type="project" value="TreeGrafter"/>
</dbReference>
<dbReference type="InterPro" id="IPR050746">
    <property type="entry name" value="DAACS"/>
</dbReference>
<evidence type="ECO:0000256" key="2">
    <source>
        <dbReference type="ARBA" id="ARBA00022448"/>
    </source>
</evidence>
<comment type="similarity">
    <text evidence="8">Belongs to the dicarboxylate/amino acid:cation symporter (DAACS) (TC 2.A.23) family.</text>
</comment>
<comment type="caution">
    <text evidence="9">The sequence shown here is derived from an EMBL/GenBank/DDBJ whole genome shotgun (WGS) entry which is preliminary data.</text>
</comment>
<sequence>VVCCVSGYEADGVVCCVTGCEAGGVVCCVSGYEADCVVCCDFGYEADGVVCCDFGYAADGVVYCVLLMKLMVWFVVFLVMKLMVWFVVFLVMKLMVWFVVFWYDVGDQVGMAGEGSDGWFGFFFSAGTLPVTFRCLEENLGIDKRVTRFVLPVGATINMDGTALYEAVAAIFIAQMNNIHLDAGQIVTVRCALKH</sequence>
<evidence type="ECO:0000256" key="4">
    <source>
        <dbReference type="ARBA" id="ARBA00022847"/>
    </source>
</evidence>
<dbReference type="GO" id="GO:0005313">
    <property type="term" value="F:L-glutamate transmembrane transporter activity"/>
    <property type="evidence" value="ECO:0007669"/>
    <property type="project" value="TreeGrafter"/>
</dbReference>
<comment type="subcellular location">
    <subcellularLocation>
        <location evidence="1 8">Membrane</location>
        <topology evidence="1 8">Multi-pass membrane protein</topology>
    </subcellularLocation>
</comment>
<dbReference type="Proteomes" id="UP000288216">
    <property type="component" value="Unassembled WGS sequence"/>
</dbReference>
<keyword evidence="3 8" id="KW-0812">Transmembrane</keyword>
<dbReference type="EMBL" id="BFAA01018969">
    <property type="protein sequence ID" value="GCB81563.1"/>
    <property type="molecule type" value="Genomic_DNA"/>
</dbReference>
<feature type="transmembrane region" description="Helical" evidence="8">
    <location>
        <begin position="60"/>
        <end position="79"/>
    </location>
</feature>
<keyword evidence="10" id="KW-1185">Reference proteome</keyword>
<proteinExistence type="inferred from homology"/>